<organism evidence="4 5">
    <name type="scientific">Microbacterium bovistercoris</name>
    <dbReference type="NCBI Taxonomy" id="2293570"/>
    <lineage>
        <taxon>Bacteria</taxon>
        <taxon>Bacillati</taxon>
        <taxon>Actinomycetota</taxon>
        <taxon>Actinomycetes</taxon>
        <taxon>Micrococcales</taxon>
        <taxon>Microbacteriaceae</taxon>
        <taxon>Microbacterium</taxon>
    </lineage>
</organism>
<dbReference type="EMBL" id="QUAB01000040">
    <property type="protein sequence ID" value="REJ05701.1"/>
    <property type="molecule type" value="Genomic_DNA"/>
</dbReference>
<dbReference type="InterPro" id="IPR036291">
    <property type="entry name" value="NAD(P)-bd_dom_sf"/>
</dbReference>
<dbReference type="PROSITE" id="PS00671">
    <property type="entry name" value="D_2_HYDROXYACID_DH_3"/>
    <property type="match status" value="1"/>
</dbReference>
<comment type="caution">
    <text evidence="4">The sequence shown here is derived from an EMBL/GenBank/DDBJ whole genome shotgun (WGS) entry which is preliminary data.</text>
</comment>
<dbReference type="GO" id="GO:0016616">
    <property type="term" value="F:oxidoreductase activity, acting on the CH-OH group of donors, NAD or NADP as acceptor"/>
    <property type="evidence" value="ECO:0007669"/>
    <property type="project" value="UniProtKB-ARBA"/>
</dbReference>
<dbReference type="GO" id="GO:0051287">
    <property type="term" value="F:NAD binding"/>
    <property type="evidence" value="ECO:0007669"/>
    <property type="project" value="InterPro"/>
</dbReference>
<evidence type="ECO:0000256" key="2">
    <source>
        <dbReference type="ARBA" id="ARBA00023027"/>
    </source>
</evidence>
<evidence type="ECO:0000313" key="4">
    <source>
        <dbReference type="EMBL" id="REJ05701.1"/>
    </source>
</evidence>
<protein>
    <submittedName>
        <fullName evidence="4">Hydroxyacid dehydrogenase</fullName>
    </submittedName>
</protein>
<dbReference type="SUPFAM" id="SSF52283">
    <property type="entry name" value="Formate/glycerate dehydrogenase catalytic domain-like"/>
    <property type="match status" value="1"/>
</dbReference>
<sequence>MTLVVTVPTDRLAANIGALPDGAELHVWDFTTPPPAPRLDIVVPPYMGSAGALSALQGLDVGLVQSQSIGYDGVAERLPTGMTFANAASVHEASTAELAVALMLVAQRQFPRFVRAQDRGEWSPVFAESLADRRVLLVGFGGVGTGIARRLAPFEVEMTAVARSPRVEQVDGVGEVAVHGIDELPALLPDAEIVVLSLPGGDATHHLFDAGMLAHMADGALLVNVGRGPLIDPSALLAELQSGRLRAALDVFDPEPLPAGHPLWSAPGLVVSPHVGGASTAMNPRIARLVRAQIERMLAGEPPLNVVIPGA</sequence>
<name>A0A371NTV1_9MICO</name>
<dbReference type="Gene3D" id="3.40.50.720">
    <property type="entry name" value="NAD(P)-binding Rossmann-like Domain"/>
    <property type="match status" value="2"/>
</dbReference>
<keyword evidence="2" id="KW-0520">NAD</keyword>
<evidence type="ECO:0000259" key="3">
    <source>
        <dbReference type="Pfam" id="PF02826"/>
    </source>
</evidence>
<evidence type="ECO:0000256" key="1">
    <source>
        <dbReference type="ARBA" id="ARBA00023002"/>
    </source>
</evidence>
<proteinExistence type="predicted"/>
<dbReference type="Pfam" id="PF02826">
    <property type="entry name" value="2-Hacid_dh_C"/>
    <property type="match status" value="1"/>
</dbReference>
<dbReference type="PANTHER" id="PTHR43333:SF1">
    <property type="entry name" value="D-ISOMER SPECIFIC 2-HYDROXYACID DEHYDROGENASE NAD-BINDING DOMAIN-CONTAINING PROTEIN"/>
    <property type="match status" value="1"/>
</dbReference>
<dbReference type="OrthoDB" id="4324715at2"/>
<feature type="domain" description="D-isomer specific 2-hydroxyacid dehydrogenase NAD-binding" evidence="3">
    <location>
        <begin position="100"/>
        <end position="276"/>
    </location>
</feature>
<dbReference type="SUPFAM" id="SSF51735">
    <property type="entry name" value="NAD(P)-binding Rossmann-fold domains"/>
    <property type="match status" value="1"/>
</dbReference>
<dbReference type="Proteomes" id="UP000262172">
    <property type="component" value="Unassembled WGS sequence"/>
</dbReference>
<dbReference type="AlphaFoldDB" id="A0A371NTV1"/>
<dbReference type="CDD" id="cd12166">
    <property type="entry name" value="2-Hacid_dh_7"/>
    <property type="match status" value="1"/>
</dbReference>
<accession>A0A371NTV1</accession>
<reference evidence="4 5" key="1">
    <citation type="submission" date="2018-08" db="EMBL/GenBank/DDBJ databases">
        <title>Isolation, diversity and antifungal activity of Actinobacteria from cow dung.</title>
        <authorList>
            <person name="Ling L."/>
        </authorList>
    </citation>
    <scope>NUCLEOTIDE SEQUENCE [LARGE SCALE GENOMIC DNA]</scope>
    <source>
        <strain evidence="4 5">NEAU-LLE</strain>
    </source>
</reference>
<evidence type="ECO:0000313" key="5">
    <source>
        <dbReference type="Proteomes" id="UP000262172"/>
    </source>
</evidence>
<keyword evidence="1" id="KW-0560">Oxidoreductase</keyword>
<dbReference type="InterPro" id="IPR006140">
    <property type="entry name" value="D-isomer_DH_NAD-bd"/>
</dbReference>
<keyword evidence="5" id="KW-1185">Reference proteome</keyword>
<dbReference type="InterPro" id="IPR029753">
    <property type="entry name" value="D-isomer_DH_CS"/>
</dbReference>
<gene>
    <name evidence="4" type="ORF">DY023_08920</name>
</gene>
<dbReference type="PANTHER" id="PTHR43333">
    <property type="entry name" value="2-HACID_DH_C DOMAIN-CONTAINING PROTEIN"/>
    <property type="match status" value="1"/>
</dbReference>
<dbReference type="RefSeq" id="WP_116241985.1">
    <property type="nucleotide sequence ID" value="NZ_QUAB01000040.1"/>
</dbReference>